<name>F4CK55_PSEUX</name>
<feature type="domain" description="AB hydrolase-1" evidence="1">
    <location>
        <begin position="21"/>
        <end position="246"/>
    </location>
</feature>
<dbReference type="GO" id="GO:0047570">
    <property type="term" value="F:3-oxoadipate enol-lactonase activity"/>
    <property type="evidence" value="ECO:0007669"/>
    <property type="project" value="UniProtKB-EC"/>
</dbReference>
<dbReference type="STRING" id="675635.Psed_6052"/>
<dbReference type="SUPFAM" id="SSF53474">
    <property type="entry name" value="alpha/beta-Hydrolases"/>
    <property type="match status" value="1"/>
</dbReference>
<dbReference type="PANTHER" id="PTHR43798">
    <property type="entry name" value="MONOACYLGLYCEROL LIPASE"/>
    <property type="match status" value="1"/>
</dbReference>
<dbReference type="Pfam" id="PF00561">
    <property type="entry name" value="Abhydrolase_1"/>
    <property type="match status" value="1"/>
</dbReference>
<reference evidence="2 3" key="1">
    <citation type="journal article" date="2011" name="J. Bacteriol.">
        <title>Genome sequence of the 1,4-dioxane-degrading Pseudonocardia dioxanivorans strain CB1190.</title>
        <authorList>
            <person name="Sales C.M."/>
            <person name="Mahendra S."/>
            <person name="Grostern A."/>
            <person name="Parales R.E."/>
            <person name="Goodwin L.A."/>
            <person name="Woyke T."/>
            <person name="Nolan M."/>
            <person name="Lapidus A."/>
            <person name="Chertkov O."/>
            <person name="Ovchinnikova G."/>
            <person name="Sczyrba A."/>
            <person name="Alvarez-Cohen L."/>
        </authorList>
    </citation>
    <scope>NUCLEOTIDE SEQUENCE [LARGE SCALE GENOMIC DNA]</scope>
    <source>
        <strain evidence="3">ATCC 55486 / DSM 44775 / JCM 13855 / CB1190</strain>
    </source>
</reference>
<dbReference type="NCBIfam" id="TIGR02427">
    <property type="entry name" value="protocat_pcaD"/>
    <property type="match status" value="1"/>
</dbReference>
<dbReference type="Gene3D" id="3.40.50.1820">
    <property type="entry name" value="alpha/beta hydrolase"/>
    <property type="match status" value="1"/>
</dbReference>
<protein>
    <submittedName>
        <fullName evidence="2">3-oxoadipate enol-lactonase</fullName>
        <ecNumber evidence="2">3.1.1.24</ecNumber>
    </submittedName>
</protein>
<dbReference type="AlphaFoldDB" id="F4CK55"/>
<dbReference type="GO" id="GO:0016020">
    <property type="term" value="C:membrane"/>
    <property type="evidence" value="ECO:0007669"/>
    <property type="project" value="TreeGrafter"/>
</dbReference>
<dbReference type="PRINTS" id="PR00111">
    <property type="entry name" value="ABHYDROLASE"/>
</dbReference>
<accession>F4CK55</accession>
<evidence type="ECO:0000313" key="3">
    <source>
        <dbReference type="Proteomes" id="UP000007809"/>
    </source>
</evidence>
<dbReference type="RefSeq" id="WP_013678052.1">
    <property type="nucleotide sequence ID" value="NC_015312.1"/>
</dbReference>
<dbReference type="KEGG" id="pdx:Psed_6052"/>
<sequence length="284" mass="30117">MAPKTAAVELHHVIDGPPDAPVVVLGPSLGTDVGLFDAQVAALADRWRTIRFDLRGHGRSPAPPGPYTIAGLAGDVLALVDALGVERFHYAGVSIGGAIGQWLGIHHADRLLSLTVCASAARFGAPESWPVRAATVRAEGTESMVASRPGTWFVPKFAQEQPREVERLLAMLRSTSREGYAGCCEAIATYDVREQLGRITAPTLVVAGAEDPATPVDMVRAIADGVPGSTFVVVPDAAHLVNAERPEPVNRALAEHLERCAPEQVRVLDSRAARREQLSSPIQG</sequence>
<dbReference type="GO" id="GO:0042952">
    <property type="term" value="P:beta-ketoadipate pathway"/>
    <property type="evidence" value="ECO:0007669"/>
    <property type="project" value="InterPro"/>
</dbReference>
<keyword evidence="2" id="KW-0378">Hydrolase</keyword>
<gene>
    <name evidence="2" type="ordered locus">Psed_6052</name>
</gene>
<dbReference type="PANTHER" id="PTHR43798:SF33">
    <property type="entry name" value="HYDROLASE, PUTATIVE (AFU_ORTHOLOGUE AFUA_2G14860)-RELATED"/>
    <property type="match status" value="1"/>
</dbReference>
<dbReference type="InterPro" id="IPR050266">
    <property type="entry name" value="AB_hydrolase_sf"/>
</dbReference>
<dbReference type="InterPro" id="IPR000073">
    <property type="entry name" value="AB_hydrolase_1"/>
</dbReference>
<dbReference type="eggNOG" id="COG2267">
    <property type="taxonomic scope" value="Bacteria"/>
</dbReference>
<keyword evidence="3" id="KW-1185">Reference proteome</keyword>
<proteinExistence type="predicted"/>
<organism evidence="2 3">
    <name type="scientific">Pseudonocardia dioxanivorans (strain ATCC 55486 / DSM 44775 / JCM 13855 / CB1190)</name>
    <dbReference type="NCBI Taxonomy" id="675635"/>
    <lineage>
        <taxon>Bacteria</taxon>
        <taxon>Bacillati</taxon>
        <taxon>Actinomycetota</taxon>
        <taxon>Actinomycetes</taxon>
        <taxon>Pseudonocardiales</taxon>
        <taxon>Pseudonocardiaceae</taxon>
        <taxon>Pseudonocardia</taxon>
    </lineage>
</organism>
<dbReference type="EC" id="3.1.1.24" evidence="2"/>
<dbReference type="InterPro" id="IPR029058">
    <property type="entry name" value="AB_hydrolase_fold"/>
</dbReference>
<dbReference type="InterPro" id="IPR026968">
    <property type="entry name" value="PcaD/CatD"/>
</dbReference>
<dbReference type="HOGENOM" id="CLU_020336_50_3_11"/>
<dbReference type="ESTHER" id="9pseu-f4ck55">
    <property type="family name" value="Carboxymethylbutenolide_lactonase"/>
</dbReference>
<evidence type="ECO:0000313" key="2">
    <source>
        <dbReference type="EMBL" id="AEA28161.1"/>
    </source>
</evidence>
<dbReference type="OrthoDB" id="3396704at2"/>
<evidence type="ECO:0000259" key="1">
    <source>
        <dbReference type="Pfam" id="PF00561"/>
    </source>
</evidence>
<dbReference type="EMBL" id="CP002593">
    <property type="protein sequence ID" value="AEA28161.1"/>
    <property type="molecule type" value="Genomic_DNA"/>
</dbReference>
<dbReference type="Proteomes" id="UP000007809">
    <property type="component" value="Chromosome"/>
</dbReference>